<feature type="domain" description="Ubiquitin-like protease family profile" evidence="5">
    <location>
        <begin position="489"/>
        <end position="687"/>
    </location>
</feature>
<evidence type="ECO:0000313" key="7">
    <source>
        <dbReference type="Proteomes" id="UP001164776"/>
    </source>
</evidence>
<keyword evidence="7" id="KW-1185">Reference proteome</keyword>
<evidence type="ECO:0000256" key="4">
    <source>
        <dbReference type="SAM" id="MobiDB-lite"/>
    </source>
</evidence>
<organism evidence="6 7">
    <name type="scientific">Paspalum vaginatum</name>
    <name type="common">seashore paspalum</name>
    <dbReference type="NCBI Taxonomy" id="158149"/>
    <lineage>
        <taxon>Eukaryota</taxon>
        <taxon>Viridiplantae</taxon>
        <taxon>Streptophyta</taxon>
        <taxon>Embryophyta</taxon>
        <taxon>Tracheophyta</taxon>
        <taxon>Spermatophyta</taxon>
        <taxon>Magnoliopsida</taxon>
        <taxon>Liliopsida</taxon>
        <taxon>Poales</taxon>
        <taxon>Poaceae</taxon>
        <taxon>PACMAD clade</taxon>
        <taxon>Panicoideae</taxon>
        <taxon>Andropogonodae</taxon>
        <taxon>Paspaleae</taxon>
        <taxon>Paspalinae</taxon>
        <taxon>Paspalum</taxon>
    </lineage>
</organism>
<dbReference type="AlphaFoldDB" id="A0A9W8CH30"/>
<evidence type="ECO:0000313" key="6">
    <source>
        <dbReference type="EMBL" id="KAJ1257381.1"/>
    </source>
</evidence>
<dbReference type="PANTHER" id="PTHR36479:SF10">
    <property type="entry name" value="UBIQUITIN-LIKE PROTEASE FAMILY PROFILE DOMAIN-CONTAINING PROTEIN"/>
    <property type="match status" value="1"/>
</dbReference>
<comment type="caution">
    <text evidence="6">The sequence shown here is derived from an EMBL/GenBank/DDBJ whole genome shotgun (WGS) entry which is preliminary data.</text>
</comment>
<comment type="similarity">
    <text evidence="1">Belongs to the peptidase C48 family.</text>
</comment>
<dbReference type="SUPFAM" id="SSF54001">
    <property type="entry name" value="Cysteine proteinases"/>
    <property type="match status" value="1"/>
</dbReference>
<evidence type="ECO:0000256" key="3">
    <source>
        <dbReference type="ARBA" id="ARBA00022801"/>
    </source>
</evidence>
<dbReference type="PROSITE" id="PS50600">
    <property type="entry name" value="ULP_PROTEASE"/>
    <property type="match status" value="1"/>
</dbReference>
<proteinExistence type="inferred from homology"/>
<feature type="compositionally biased region" description="Acidic residues" evidence="4">
    <location>
        <begin position="226"/>
        <end position="255"/>
    </location>
</feature>
<keyword evidence="2" id="KW-0645">Protease</keyword>
<keyword evidence="3" id="KW-0378">Hydrolase</keyword>
<evidence type="ECO:0000256" key="1">
    <source>
        <dbReference type="ARBA" id="ARBA00005234"/>
    </source>
</evidence>
<name>A0A9W8CH30_9POAL</name>
<feature type="compositionally biased region" description="Polar residues" evidence="4">
    <location>
        <begin position="355"/>
        <end position="366"/>
    </location>
</feature>
<feature type="compositionally biased region" description="Basic and acidic residues" evidence="4">
    <location>
        <begin position="298"/>
        <end position="310"/>
    </location>
</feature>
<dbReference type="Gene3D" id="3.40.395.10">
    <property type="entry name" value="Adenoviral Proteinase, Chain A"/>
    <property type="match status" value="1"/>
</dbReference>
<dbReference type="EMBL" id="MU629418">
    <property type="protein sequence ID" value="KAJ1257381.1"/>
    <property type="molecule type" value="Genomic_DNA"/>
</dbReference>
<reference evidence="6 7" key="1">
    <citation type="submission" date="2022-10" db="EMBL/GenBank/DDBJ databases">
        <title>WGS assembly of Paspalum vaginatum 540-79.</title>
        <authorList>
            <person name="Sun G."/>
            <person name="Wase N."/>
            <person name="Shu S."/>
            <person name="Jenkins J."/>
            <person name="Zhou B."/>
            <person name="Torres-Rodriguez J."/>
            <person name="Chen C."/>
            <person name="Sandor L."/>
            <person name="Plott C."/>
            <person name="Yoshinga Y."/>
            <person name="Daum C."/>
            <person name="Qi P."/>
            <person name="Barry K."/>
            <person name="Lipzen A."/>
            <person name="Berry L."/>
            <person name="Pedersen C."/>
            <person name="Gottilla T."/>
            <person name="Foltz A."/>
            <person name="Yu H."/>
            <person name="O'Malley R."/>
            <person name="Zhang C."/>
            <person name="Devos K."/>
            <person name="Sigmon B."/>
            <person name="Yu B."/>
            <person name="Obata T."/>
            <person name="Schmutz J."/>
            <person name="Schnable J."/>
        </authorList>
    </citation>
    <scope>NUCLEOTIDE SEQUENCE [LARGE SCALE GENOMIC DNA]</scope>
    <source>
        <strain evidence="7">cv. 540-79</strain>
    </source>
</reference>
<dbReference type="InterPro" id="IPR038765">
    <property type="entry name" value="Papain-like_cys_pep_sf"/>
</dbReference>
<evidence type="ECO:0000259" key="5">
    <source>
        <dbReference type="PROSITE" id="PS50600"/>
    </source>
</evidence>
<feature type="compositionally biased region" description="Acidic residues" evidence="4">
    <location>
        <begin position="265"/>
        <end position="297"/>
    </location>
</feature>
<evidence type="ECO:0000256" key="2">
    <source>
        <dbReference type="ARBA" id="ARBA00022670"/>
    </source>
</evidence>
<gene>
    <name evidence="6" type="ORF">BS78_K069900</name>
</gene>
<protein>
    <recommendedName>
        <fullName evidence="5">Ubiquitin-like protease family profile domain-containing protein</fullName>
    </recommendedName>
</protein>
<accession>A0A9W8CH30</accession>
<sequence length="726" mass="82272">MESVARILRLPDKGEEVKYELDVKAIEFMQEQYGFPKGATAPQIKTIVQRLMGNKNADDDYLKSWLMLAISTFLCPPTSLGISPRCYPALVDLSQVKNLNWCKFVVDRLNTAALKMNERNSVMGCLLYLILYVDSLVILGLDIPTTKPLIGVWSRNLLRKVIKLDTNPDGSFGKLRKKRKLCEAVSKALTGVAEVMGTFVQEVTQIGESSEPRYRRSKRRRPSEHQEEEYPSDESDQQTEDSDFVLDESDEEHNEETDSWHSSENEDDDAAAVDGESEGDDEGEDDFAADDDTEDLSEDGKQEIPADGHRNGGNGQHNDQHFTRTAQENLEEQNMEGKNAARNAPPPMETKEVNTKTPMQGNTSTADFNWDFSEIQSVIGKMTDEEYGKLCAGTLDLEQIASKSHDLKKDKTVKCLAAEMERKKSVATPQAIGPSHPAQPEHDPTSGQPSAQIASTTPVYVPAPRRKHKKGKMLKSPYVDQRTKAFKCNAIVNKVYSAVCSCPARSTRNTKREEIVLSYFNWYVELGDLADSIALYGIDDTRRGAIKRVLPLRFATYLIEGNLDCAEVARAFKKSRNNLYHRQMVMVPALQRLYEGQGSERAGHYFLIVLNLRNKRFEVMDSMRTMEDNSLRQCCSILISGIKVLWERDYSDSNIDINDFPIFEIEVLKQNNTHDCGFHMLMHTEHWDGQAICSFQNEDIANIRKLFTYKWLSHEENGTNWKAKIL</sequence>
<feature type="compositionally biased region" description="Polar residues" evidence="4">
    <location>
        <begin position="445"/>
        <end position="458"/>
    </location>
</feature>
<feature type="region of interest" description="Disordered" evidence="4">
    <location>
        <begin position="206"/>
        <end position="366"/>
    </location>
</feature>
<dbReference type="GO" id="GO:0006508">
    <property type="term" value="P:proteolysis"/>
    <property type="evidence" value="ECO:0007669"/>
    <property type="project" value="UniProtKB-KW"/>
</dbReference>
<dbReference type="Pfam" id="PF02902">
    <property type="entry name" value="Peptidase_C48"/>
    <property type="match status" value="1"/>
</dbReference>
<dbReference type="InterPro" id="IPR003653">
    <property type="entry name" value="Peptidase_C48_C"/>
</dbReference>
<dbReference type="GO" id="GO:0008234">
    <property type="term" value="F:cysteine-type peptidase activity"/>
    <property type="evidence" value="ECO:0007669"/>
    <property type="project" value="InterPro"/>
</dbReference>
<dbReference type="OrthoDB" id="669288at2759"/>
<feature type="region of interest" description="Disordered" evidence="4">
    <location>
        <begin position="424"/>
        <end position="466"/>
    </location>
</feature>
<dbReference type="Proteomes" id="UP001164776">
    <property type="component" value="Unassembled WGS sequence"/>
</dbReference>
<dbReference type="PANTHER" id="PTHR36479">
    <property type="entry name" value="ULP_PROTEASE DOMAIN-CONTAINING PROTEIN"/>
    <property type="match status" value="1"/>
</dbReference>